<protein>
    <recommendedName>
        <fullName evidence="1">AB hydrolase-1 domain-containing protein</fullName>
    </recommendedName>
</protein>
<dbReference type="EMBL" id="JAPZBU010000009">
    <property type="protein sequence ID" value="KAJ5387092.1"/>
    <property type="molecule type" value="Genomic_DNA"/>
</dbReference>
<dbReference type="SUPFAM" id="SSF53474">
    <property type="entry name" value="alpha/beta-Hydrolases"/>
    <property type="match status" value="1"/>
</dbReference>
<dbReference type="Pfam" id="PF12697">
    <property type="entry name" value="Abhydrolase_6"/>
    <property type="match status" value="1"/>
</dbReference>
<dbReference type="Gene3D" id="3.40.50.1820">
    <property type="entry name" value="alpha/beta hydrolase"/>
    <property type="match status" value="1"/>
</dbReference>
<dbReference type="AlphaFoldDB" id="A0A9W9VPT8"/>
<gene>
    <name evidence="2" type="ORF">N7509_009633</name>
</gene>
<keyword evidence="3" id="KW-1185">Reference proteome</keyword>
<reference evidence="2" key="1">
    <citation type="submission" date="2022-12" db="EMBL/GenBank/DDBJ databases">
        <authorList>
            <person name="Petersen C."/>
        </authorList>
    </citation>
    <scope>NUCLEOTIDE SEQUENCE</scope>
    <source>
        <strain evidence="2">IBT 29677</strain>
    </source>
</reference>
<organism evidence="2 3">
    <name type="scientific">Penicillium cosmopolitanum</name>
    <dbReference type="NCBI Taxonomy" id="1131564"/>
    <lineage>
        <taxon>Eukaryota</taxon>
        <taxon>Fungi</taxon>
        <taxon>Dikarya</taxon>
        <taxon>Ascomycota</taxon>
        <taxon>Pezizomycotina</taxon>
        <taxon>Eurotiomycetes</taxon>
        <taxon>Eurotiomycetidae</taxon>
        <taxon>Eurotiales</taxon>
        <taxon>Aspergillaceae</taxon>
        <taxon>Penicillium</taxon>
    </lineage>
</organism>
<evidence type="ECO:0000313" key="2">
    <source>
        <dbReference type="EMBL" id="KAJ5387092.1"/>
    </source>
</evidence>
<evidence type="ECO:0000313" key="3">
    <source>
        <dbReference type="Proteomes" id="UP001147747"/>
    </source>
</evidence>
<dbReference type="Proteomes" id="UP001147747">
    <property type="component" value="Unassembled WGS sequence"/>
</dbReference>
<dbReference type="GO" id="GO:0072330">
    <property type="term" value="P:monocarboxylic acid biosynthetic process"/>
    <property type="evidence" value="ECO:0007669"/>
    <property type="project" value="UniProtKB-ARBA"/>
</dbReference>
<name>A0A9W9VPT8_9EURO</name>
<dbReference type="RefSeq" id="XP_056484890.1">
    <property type="nucleotide sequence ID" value="XM_056634270.1"/>
</dbReference>
<dbReference type="OrthoDB" id="94039at2759"/>
<feature type="domain" description="AB hydrolase-1" evidence="1">
    <location>
        <begin position="84"/>
        <end position="364"/>
    </location>
</feature>
<sequence>MTDISLFPFTVTEHVVDAQHIREYPNATRRRDASLKLVLKQYTPIDNPNPQPGDITIIGAHGCGFPKELYEPLWEDLYTRSQVDGYRIRSIWIADVVNLGASGLRNESSLGNDPSWMDHSRDLLHMINTFRDQMPQPIVGVGHSMGAGQLVLLSMLHPRLFTSLTLIEPVISPDIFTGQGPILAIMSLKRKDTWNSKSEAIQAARKTYKRWDKRVLDRWIDNGYRELSGTTGRDSAVTLTSSKYQEVLQYLRPNPLDYKPVGTYHVDETSSPHHDHLLYPDIIGPPHATSPFYRYEPILAWKMLKHIHPAVLYLHGESSPIATPEVRDKMLNRTGAGVGGNGGVRESRVQQKILKGSHQLPLEQVGETASAIGPWIGQSAQSWKDDEARLDEGWVEMSMGDRLKAMNGWIPVLQGLYKPESQKRDSRL</sequence>
<evidence type="ECO:0000259" key="1">
    <source>
        <dbReference type="Pfam" id="PF12697"/>
    </source>
</evidence>
<dbReference type="GO" id="GO:0017000">
    <property type="term" value="P:antibiotic biosynthetic process"/>
    <property type="evidence" value="ECO:0007669"/>
    <property type="project" value="UniProtKB-ARBA"/>
</dbReference>
<accession>A0A9W9VPT8</accession>
<comment type="caution">
    <text evidence="2">The sequence shown here is derived from an EMBL/GenBank/DDBJ whole genome shotgun (WGS) entry which is preliminary data.</text>
</comment>
<dbReference type="InterPro" id="IPR000073">
    <property type="entry name" value="AB_hydrolase_1"/>
</dbReference>
<reference evidence="2" key="2">
    <citation type="journal article" date="2023" name="IMA Fungus">
        <title>Comparative genomic study of the Penicillium genus elucidates a diverse pangenome and 15 lateral gene transfer events.</title>
        <authorList>
            <person name="Petersen C."/>
            <person name="Sorensen T."/>
            <person name="Nielsen M.R."/>
            <person name="Sondergaard T.E."/>
            <person name="Sorensen J.L."/>
            <person name="Fitzpatrick D.A."/>
            <person name="Frisvad J.C."/>
            <person name="Nielsen K.L."/>
        </authorList>
    </citation>
    <scope>NUCLEOTIDE SEQUENCE</scope>
    <source>
        <strain evidence="2">IBT 29677</strain>
    </source>
</reference>
<dbReference type="InterPro" id="IPR029058">
    <property type="entry name" value="AB_hydrolase_fold"/>
</dbReference>
<dbReference type="GeneID" id="81373250"/>
<proteinExistence type="predicted"/>